<comment type="similarity">
    <text evidence="1 8">Belongs to the class-I aminoacyl-tRNA synthetase family.</text>
</comment>
<dbReference type="Gene3D" id="3.40.50.620">
    <property type="entry name" value="HUPs"/>
    <property type="match status" value="1"/>
</dbReference>
<organism evidence="11 12">
    <name type="scientific">Methanosuratincola subterraneus</name>
    <dbReference type="NCBI Taxonomy" id="2593994"/>
    <lineage>
        <taxon>Archaea</taxon>
        <taxon>Thermoproteota</taxon>
        <taxon>Methanosuratincolia</taxon>
        <taxon>Candidatus Methanomethylicales</taxon>
        <taxon>Candidatus Methanomethylicaceae</taxon>
        <taxon>Candidatus Methanosuratincola (ex Vanwonterghem et al. 2016)</taxon>
    </lineage>
</organism>
<dbReference type="Gene3D" id="1.10.730.10">
    <property type="entry name" value="Isoleucyl-tRNA Synthetase, Domain 1"/>
    <property type="match status" value="1"/>
</dbReference>
<dbReference type="InterPro" id="IPR014729">
    <property type="entry name" value="Rossmann-like_a/b/a_fold"/>
</dbReference>
<dbReference type="SUPFAM" id="SSF50677">
    <property type="entry name" value="ValRS/IleRS/LeuRS editing domain"/>
    <property type="match status" value="1"/>
</dbReference>
<dbReference type="PANTHER" id="PTHR45794">
    <property type="entry name" value="LEUCYL-TRNA SYNTHETASE"/>
    <property type="match status" value="1"/>
</dbReference>
<dbReference type="Gene3D" id="3.90.740.10">
    <property type="entry name" value="Valyl/Leucyl/Isoleucyl-tRNA synthetase, editing domain"/>
    <property type="match status" value="1"/>
</dbReference>
<evidence type="ECO:0000259" key="9">
    <source>
        <dbReference type="Pfam" id="PF00133"/>
    </source>
</evidence>
<dbReference type="PANTHER" id="PTHR45794:SF1">
    <property type="entry name" value="LEUCINE--TRNA LIGASE, CYTOPLASMIC"/>
    <property type="match status" value="1"/>
</dbReference>
<dbReference type="Pfam" id="PF00133">
    <property type="entry name" value="tRNA-synt_1"/>
    <property type="match status" value="1"/>
</dbReference>
<dbReference type="NCBIfam" id="TIGR00395">
    <property type="entry name" value="leuS_arch"/>
    <property type="match status" value="1"/>
</dbReference>
<dbReference type="EMBL" id="RXGA01000003">
    <property type="protein sequence ID" value="RWX72839.1"/>
    <property type="molecule type" value="Genomic_DNA"/>
</dbReference>
<keyword evidence="5 8" id="KW-0067">ATP-binding</keyword>
<dbReference type="GO" id="GO:0002161">
    <property type="term" value="F:aminoacyl-tRNA deacylase activity"/>
    <property type="evidence" value="ECO:0007669"/>
    <property type="project" value="InterPro"/>
</dbReference>
<evidence type="ECO:0000256" key="7">
    <source>
        <dbReference type="ARBA" id="ARBA00023146"/>
    </source>
</evidence>
<dbReference type="NCBIfam" id="NF008957">
    <property type="entry name" value="PRK12300.1"/>
    <property type="match status" value="1"/>
</dbReference>
<dbReference type="InterPro" id="IPR013155">
    <property type="entry name" value="M/V/L/I-tRNA-synth_anticd-bd"/>
</dbReference>
<evidence type="ECO:0000256" key="3">
    <source>
        <dbReference type="ARBA" id="ARBA00022598"/>
    </source>
</evidence>
<dbReference type="GO" id="GO:0004823">
    <property type="term" value="F:leucine-tRNA ligase activity"/>
    <property type="evidence" value="ECO:0007669"/>
    <property type="project" value="UniProtKB-UniRule"/>
</dbReference>
<evidence type="ECO:0000256" key="8">
    <source>
        <dbReference type="HAMAP-Rule" id="MF_00049"/>
    </source>
</evidence>
<evidence type="ECO:0000313" key="11">
    <source>
        <dbReference type="EMBL" id="RWX72839.1"/>
    </source>
</evidence>
<sequence>MSLDLKSLEDKWQRRWSEAKIFEADPDPKKPKYYVTVAYPYPNSPQHIGHARTYTLADAHARYMRMKGYNTLLPMAFHYTGTPILAMSKRVSANDSELIDVFLRLYGVDPGSIESFKDPLNIARYFHRDIKLGMQAMGFSIDWRREFTTIDPAYSKFIEWQFRKLLSAGLITKGAHPVGWCPSCMSPVGQHDTKGDLEPEVVEFVAIKFRMGDISLPVATLRPETIFGVTNIWINPNAKYVEVNVDGERMIVSERALQKLKGMMPKVERIRDLPGSELVGRHAANPVTGADVPVLPAEFVDPNNATGVVMSVPAHAPYDLLALRELKSNADAIRSYGLDQREIAAIEPIPVVALEGFSTVPAEDVVKRLGVKDQRDPKGEIATKELYQKEFHLARMLPTTGEYAGMPVSKAKDRIKQDLVSSKRAFPFYEIINGPVYCRCGAEVTVNLVEDQWFINYADEAWKEKVRKHLKSMSLVPDDLRQEFENVVEWLKEKACARRAGLGTRLPWDREWVIESLSDSTIYMAFYTISKVINERKVDPSALTDEVFDYIFYGRGDPSALPIERDVLEEMRNEFNYFYPLDSRHSGRDLVPNHLTFFIFNHVAIFPEQHWPRQIAVNGSVLMDGKKMSKSLGNIIPLHKAIRIYGADTLRTSILSASELLQDADFSDSQARSVRSKLLEFYDLCCSYADAGSPDISSADHLDKWMISRVQRVVSQADSLMQSLRMREAIHCAFYMLQQDLQWYMRRRADRCSDPKTRSIVKYVLEAIVKLMAPFAPHICEEIWERFGRQGFVSVAPYPSADQSLISEKDEIAEDLLKSLVCDTAEIIRVTGISPTRICYYTSPKWKWEIYLKALSALDSGADPKALIRELMKDPEIRKRSGEAAKFINAISSCAITLPKEDRKKILRNSGVDEVTFIGECVGFLSEYFKCKVEVQSADSPRYDPKGKAGQAAPLRPAIYIE</sequence>
<dbReference type="CDD" id="cd07959">
    <property type="entry name" value="Anticodon_Ia_Leu_AEc"/>
    <property type="match status" value="1"/>
</dbReference>
<dbReference type="Proteomes" id="UP000288215">
    <property type="component" value="Unassembled WGS sequence"/>
</dbReference>
<feature type="short sequence motif" description="'KMSKS' region" evidence="8">
    <location>
        <begin position="627"/>
        <end position="631"/>
    </location>
</feature>
<dbReference type="SUPFAM" id="SSF47323">
    <property type="entry name" value="Anticodon-binding domain of a subclass of class I aminoacyl-tRNA synthetases"/>
    <property type="match status" value="1"/>
</dbReference>
<dbReference type="InterPro" id="IPR009008">
    <property type="entry name" value="Val/Leu/Ile-tRNA-synth_edit"/>
</dbReference>
<evidence type="ECO:0000256" key="4">
    <source>
        <dbReference type="ARBA" id="ARBA00022741"/>
    </source>
</evidence>
<comment type="catalytic activity">
    <reaction evidence="8">
        <text>tRNA(Leu) + L-leucine + ATP = L-leucyl-tRNA(Leu) + AMP + diphosphate</text>
        <dbReference type="Rhea" id="RHEA:11688"/>
        <dbReference type="Rhea" id="RHEA-COMP:9613"/>
        <dbReference type="Rhea" id="RHEA-COMP:9622"/>
        <dbReference type="ChEBI" id="CHEBI:30616"/>
        <dbReference type="ChEBI" id="CHEBI:33019"/>
        <dbReference type="ChEBI" id="CHEBI:57427"/>
        <dbReference type="ChEBI" id="CHEBI:78442"/>
        <dbReference type="ChEBI" id="CHEBI:78494"/>
        <dbReference type="ChEBI" id="CHEBI:456215"/>
        <dbReference type="EC" id="6.1.1.4"/>
    </reaction>
</comment>
<name>A0A3S3VEJ5_METS7</name>
<keyword evidence="7 8" id="KW-0030">Aminoacyl-tRNA synthetase</keyword>
<reference evidence="11 12" key="1">
    <citation type="submission" date="2018-12" db="EMBL/GenBank/DDBJ databases">
        <title>The complete genome of the methanogenic archaea of the candidate phylum Verstraetearchaeota, obtained from the metagenome of underground thermal water.</title>
        <authorList>
            <person name="Kadnikov V.V."/>
            <person name="Mardanov A.V."/>
            <person name="Beletsky A.V."/>
            <person name="Karnachuk O.V."/>
            <person name="Ravin N.V."/>
        </authorList>
    </citation>
    <scope>NUCLEOTIDE SEQUENCE [LARGE SCALE GENOMIC DNA]</scope>
    <source>
        <strain evidence="11">Ch88</strain>
    </source>
</reference>
<dbReference type="InterPro" id="IPR004493">
    <property type="entry name" value="Leu-tRNA-synth_Ia_arc/euk"/>
</dbReference>
<dbReference type="EC" id="6.1.1.4" evidence="8"/>
<gene>
    <name evidence="8" type="primary">leuS</name>
    <name evidence="11" type="ORF">Metus_0813</name>
</gene>
<feature type="binding site" evidence="8">
    <location>
        <position position="630"/>
    </location>
    <ligand>
        <name>ATP</name>
        <dbReference type="ChEBI" id="CHEBI:30616"/>
    </ligand>
</feature>
<dbReference type="Gene3D" id="3.30.2320.20">
    <property type="entry name" value="Class I aminoacyl-tRNA synthetases (RS)"/>
    <property type="match status" value="1"/>
</dbReference>
<proteinExistence type="inferred from homology"/>
<evidence type="ECO:0000259" key="10">
    <source>
        <dbReference type="Pfam" id="PF08264"/>
    </source>
</evidence>
<keyword evidence="3 8" id="KW-0436">Ligase</keyword>
<keyword evidence="6 8" id="KW-0648">Protein biosynthesis</keyword>
<keyword evidence="4 8" id="KW-0547">Nucleotide-binding</keyword>
<feature type="short sequence motif" description="'HIGH' region" evidence="8">
    <location>
        <begin position="40"/>
        <end position="50"/>
    </location>
</feature>
<dbReference type="Pfam" id="PF08264">
    <property type="entry name" value="Anticodon_1"/>
    <property type="match status" value="1"/>
</dbReference>
<dbReference type="GO" id="GO:0006429">
    <property type="term" value="P:leucyl-tRNA aminoacylation"/>
    <property type="evidence" value="ECO:0007669"/>
    <property type="project" value="UniProtKB-UniRule"/>
</dbReference>
<comment type="caution">
    <text evidence="11">The sequence shown here is derived from an EMBL/GenBank/DDBJ whole genome shotgun (WGS) entry which is preliminary data.</text>
</comment>
<dbReference type="SUPFAM" id="SSF52374">
    <property type="entry name" value="Nucleotidylyl transferase"/>
    <property type="match status" value="1"/>
</dbReference>
<evidence type="ECO:0000256" key="6">
    <source>
        <dbReference type="ARBA" id="ARBA00022917"/>
    </source>
</evidence>
<dbReference type="GO" id="GO:0005737">
    <property type="term" value="C:cytoplasm"/>
    <property type="evidence" value="ECO:0007669"/>
    <property type="project" value="UniProtKB-SubCell"/>
</dbReference>
<keyword evidence="2 8" id="KW-0963">Cytoplasm</keyword>
<dbReference type="InterPro" id="IPR002300">
    <property type="entry name" value="aa-tRNA-synth_Ia"/>
</dbReference>
<dbReference type="HAMAP" id="MF_00049_A">
    <property type="entry name" value="Leu_tRNA_synth_A"/>
    <property type="match status" value="1"/>
</dbReference>
<evidence type="ECO:0000256" key="2">
    <source>
        <dbReference type="ARBA" id="ARBA00022490"/>
    </source>
</evidence>
<feature type="domain" description="Aminoacyl-tRNA synthetase class Ia" evidence="9">
    <location>
        <begin position="11"/>
        <end position="666"/>
    </location>
</feature>
<dbReference type="InterPro" id="IPR020791">
    <property type="entry name" value="Leu-tRNA-lgase_arc"/>
</dbReference>
<evidence type="ECO:0000256" key="1">
    <source>
        <dbReference type="ARBA" id="ARBA00005594"/>
    </source>
</evidence>
<dbReference type="AlphaFoldDB" id="A0A3S3VEJ5"/>
<dbReference type="InterPro" id="IPR009080">
    <property type="entry name" value="tRNAsynth_Ia_anticodon-bd"/>
</dbReference>
<evidence type="ECO:0000256" key="5">
    <source>
        <dbReference type="ARBA" id="ARBA00022840"/>
    </source>
</evidence>
<dbReference type="GO" id="GO:0005524">
    <property type="term" value="F:ATP binding"/>
    <property type="evidence" value="ECO:0007669"/>
    <property type="project" value="UniProtKB-UniRule"/>
</dbReference>
<evidence type="ECO:0000313" key="12">
    <source>
        <dbReference type="Proteomes" id="UP000288215"/>
    </source>
</evidence>
<protein>
    <recommendedName>
        <fullName evidence="8">Leucine--tRNA ligase</fullName>
        <ecNumber evidence="8">6.1.1.4</ecNumber>
    </recommendedName>
    <alternativeName>
        <fullName evidence="8">Leucyl-tRNA synthetase</fullName>
        <shortName evidence="8">LeuRS</shortName>
    </alternativeName>
</protein>
<dbReference type="Gene3D" id="1.10.10.720">
    <property type="entry name" value="leucyl-tRNA synthetase"/>
    <property type="match status" value="1"/>
</dbReference>
<accession>A0A3S3VEJ5</accession>
<feature type="domain" description="Methionyl/Valyl/Leucyl/Isoleucyl-tRNA synthetase anticodon-binding" evidence="10">
    <location>
        <begin position="703"/>
        <end position="820"/>
    </location>
</feature>
<comment type="subcellular location">
    <subcellularLocation>
        <location evidence="8">Cytoplasm</location>
    </subcellularLocation>
</comment>